<comment type="catalytic activity">
    <reaction evidence="9 11">
        <text>ATP + [NEDD8 protein] + [E1 NEDD8-activating enzyme]-L-cysteine = AMP + diphosphate + [E1 NEDD8-activating enzyme]-S-[NEDD8 protein]-yl-L-cysteine.</text>
        <dbReference type="EC" id="6.2.1.64"/>
    </reaction>
</comment>
<accession>A0A1R2BTJ9</accession>
<dbReference type="FunFam" id="1.10.10.520:FF:000001">
    <property type="entry name" value="NEDD8-activating enzyme E1 catalytic subunit"/>
    <property type="match status" value="1"/>
</dbReference>
<dbReference type="PANTHER" id="PTHR10953:SF6">
    <property type="entry name" value="NEDD8-ACTIVATING ENZYME E1 CATALYTIC SUBUNIT"/>
    <property type="match status" value="1"/>
</dbReference>
<dbReference type="SUPFAM" id="SSF69572">
    <property type="entry name" value="Activating enzymes of the ubiquitin-like proteins"/>
    <property type="match status" value="1"/>
</dbReference>
<sequence length="415" mass="46757">MNTSSLSPKDFIPGEDTMSMLTEYARVLVIGAGGLGCEILKDIALSGFKDIEVIDLDTIDITNLNRQFLFRKENVGEYKAEVAARFIQSRVLGCKVKAHTQPIQDFDEDFYSSFHIIIAGLDNIEARRWLNSMLHSMVKFDENGEILPETVRPLIDGGTEGFKGQARLIIPFKTACFECTMKMVTPQQRFPLCTIAETPRLPEHCITYAQIIEWEKAFPEKKLDKDSPEDMNWVYQKALDRANHYGIEGVTYMKTIGVVKNVIPAIASTNALISAACVAEALKVATYLSNPMDNYFMYMGQTGIHTATIQIEKDHECLVCSKKPINLTVSRNSKLREMIDLLKENKKYNMISPAISGMLGPLYMPKPPVLEEKHRFKLDLTFAELIDKNYFRDGDGLIVTDPSFNSSLTLIVNLV</sequence>
<dbReference type="OrthoDB" id="10255449at2759"/>
<keyword evidence="5 11" id="KW-0547">Nucleotide-binding</keyword>
<dbReference type="PROSITE" id="PS00865">
    <property type="entry name" value="UBIQUITIN_ACTIVAT_2"/>
    <property type="match status" value="1"/>
</dbReference>
<evidence type="ECO:0000256" key="9">
    <source>
        <dbReference type="ARBA" id="ARBA00024626"/>
    </source>
</evidence>
<dbReference type="EMBL" id="MPUH01000449">
    <property type="protein sequence ID" value="OMJ79905.1"/>
    <property type="molecule type" value="Genomic_DNA"/>
</dbReference>
<dbReference type="AlphaFoldDB" id="A0A1R2BTJ9"/>
<name>A0A1R2BTJ9_9CILI</name>
<evidence type="ECO:0000256" key="4">
    <source>
        <dbReference type="ARBA" id="ARBA00022598"/>
    </source>
</evidence>
<dbReference type="PANTHER" id="PTHR10953">
    <property type="entry name" value="UBIQUITIN-ACTIVATING ENZYME E1"/>
    <property type="match status" value="1"/>
</dbReference>
<comment type="pathway">
    <text evidence="1 11">Protein modification; protein neddylation.</text>
</comment>
<dbReference type="Gene3D" id="3.40.50.720">
    <property type="entry name" value="NAD(P)-binding Rossmann-like Domain"/>
    <property type="match status" value="1"/>
</dbReference>
<keyword evidence="7 11" id="KW-0067">ATP-binding</keyword>
<dbReference type="EC" id="6.2.1.64" evidence="8 11"/>
<protein>
    <recommendedName>
        <fullName evidence="3 11">NEDD8-activating enzyme E1 catalytic subunit</fullName>
        <ecNumber evidence="8 11">6.2.1.64</ecNumber>
    </recommendedName>
</protein>
<evidence type="ECO:0000313" key="13">
    <source>
        <dbReference type="EMBL" id="OMJ79905.1"/>
    </source>
</evidence>
<dbReference type="GO" id="GO:0005524">
    <property type="term" value="F:ATP binding"/>
    <property type="evidence" value="ECO:0007669"/>
    <property type="project" value="UniProtKB-UniRule"/>
</dbReference>
<evidence type="ECO:0000256" key="10">
    <source>
        <dbReference type="PROSITE-ProRule" id="PRU10132"/>
    </source>
</evidence>
<dbReference type="InterPro" id="IPR023318">
    <property type="entry name" value="Ub_act_enz_dom_a_sf"/>
</dbReference>
<evidence type="ECO:0000313" key="14">
    <source>
        <dbReference type="Proteomes" id="UP000187209"/>
    </source>
</evidence>
<evidence type="ECO:0000256" key="2">
    <source>
        <dbReference type="ARBA" id="ARBA00006310"/>
    </source>
</evidence>
<dbReference type="InterPro" id="IPR033127">
    <property type="entry name" value="UBQ-activ_enz_E1_Cys_AS"/>
</dbReference>
<proteinExistence type="inferred from homology"/>
<dbReference type="GO" id="GO:0019781">
    <property type="term" value="F:NEDD8 activating enzyme activity"/>
    <property type="evidence" value="ECO:0007669"/>
    <property type="project" value="UniProtKB-UniRule"/>
</dbReference>
<dbReference type="InterPro" id="IPR035985">
    <property type="entry name" value="Ubiquitin-activating_enz"/>
</dbReference>
<dbReference type="InterPro" id="IPR045886">
    <property type="entry name" value="ThiF/MoeB/HesA"/>
</dbReference>
<feature type="domain" description="E2 binding" evidence="12">
    <location>
        <begin position="327"/>
        <end position="415"/>
    </location>
</feature>
<dbReference type="SMART" id="SM01181">
    <property type="entry name" value="E2_bind"/>
    <property type="match status" value="1"/>
</dbReference>
<evidence type="ECO:0000259" key="12">
    <source>
        <dbReference type="SMART" id="SM01181"/>
    </source>
</evidence>
<keyword evidence="14" id="KW-1185">Reference proteome</keyword>
<dbReference type="GO" id="GO:0005634">
    <property type="term" value="C:nucleus"/>
    <property type="evidence" value="ECO:0007669"/>
    <property type="project" value="TreeGrafter"/>
</dbReference>
<comment type="similarity">
    <text evidence="2 11">Belongs to the ubiquitin-activating E1 family. UBA3 subfamily.</text>
</comment>
<evidence type="ECO:0000256" key="8">
    <source>
        <dbReference type="ARBA" id="ARBA00023624"/>
    </source>
</evidence>
<comment type="function">
    <text evidence="11">Catalytic subunit of the dimeric E1 enzyme, which activates NEDD8.</text>
</comment>
<dbReference type="Gene3D" id="3.10.290.20">
    <property type="entry name" value="Ubiquitin-like 2 activating enzyme e1b. Chain: B, domain 3"/>
    <property type="match status" value="1"/>
</dbReference>
<evidence type="ECO:0000256" key="6">
    <source>
        <dbReference type="ARBA" id="ARBA00022786"/>
    </source>
</evidence>
<keyword evidence="6 11" id="KW-0833">Ubl conjugation pathway</keyword>
<dbReference type="InterPro" id="IPR000594">
    <property type="entry name" value="ThiF_NAD_FAD-bd"/>
</dbReference>
<feature type="active site" description="Glycyl thioester intermediate" evidence="10">
    <location>
        <position position="193"/>
    </location>
</feature>
<dbReference type="Pfam" id="PF00899">
    <property type="entry name" value="ThiF"/>
    <property type="match status" value="1"/>
</dbReference>
<evidence type="ECO:0000256" key="5">
    <source>
        <dbReference type="ARBA" id="ARBA00022741"/>
    </source>
</evidence>
<evidence type="ECO:0000256" key="3">
    <source>
        <dbReference type="ARBA" id="ARBA00015203"/>
    </source>
</evidence>
<dbReference type="GO" id="GO:0005737">
    <property type="term" value="C:cytoplasm"/>
    <property type="evidence" value="ECO:0007669"/>
    <property type="project" value="TreeGrafter"/>
</dbReference>
<dbReference type="GO" id="GO:0045116">
    <property type="term" value="P:protein neddylation"/>
    <property type="evidence" value="ECO:0007669"/>
    <property type="project" value="UniProtKB-UniRule"/>
</dbReference>
<gene>
    <name evidence="13" type="ORF">SteCoe_19993</name>
</gene>
<reference evidence="13 14" key="1">
    <citation type="submission" date="2016-11" db="EMBL/GenBank/DDBJ databases">
        <title>The macronuclear genome of Stentor coeruleus: a giant cell with tiny introns.</title>
        <authorList>
            <person name="Slabodnick M."/>
            <person name="Ruby J.G."/>
            <person name="Reiff S.B."/>
            <person name="Swart E.C."/>
            <person name="Gosai S."/>
            <person name="Prabakaran S."/>
            <person name="Witkowska E."/>
            <person name="Larue G.E."/>
            <person name="Fisher S."/>
            <person name="Freeman R.M."/>
            <person name="Gunawardena J."/>
            <person name="Chu W."/>
            <person name="Stover N.A."/>
            <person name="Gregory B.D."/>
            <person name="Nowacki M."/>
            <person name="Derisi J."/>
            <person name="Roy S.W."/>
            <person name="Marshall W.F."/>
            <person name="Sood P."/>
        </authorList>
    </citation>
    <scope>NUCLEOTIDE SEQUENCE [LARGE SCALE GENOMIC DNA]</scope>
    <source>
        <strain evidence="13">WM001</strain>
    </source>
</reference>
<dbReference type="UniPathway" id="UPA00885"/>
<dbReference type="Pfam" id="PF08825">
    <property type="entry name" value="E2_bind"/>
    <property type="match status" value="1"/>
</dbReference>
<dbReference type="Proteomes" id="UP000187209">
    <property type="component" value="Unassembled WGS sequence"/>
</dbReference>
<dbReference type="Gene3D" id="1.10.10.520">
    <property type="entry name" value="Ubiquitin activating enzymes (Uba3). Chain: B, domain 2"/>
    <property type="match status" value="1"/>
</dbReference>
<organism evidence="13 14">
    <name type="scientific">Stentor coeruleus</name>
    <dbReference type="NCBI Taxonomy" id="5963"/>
    <lineage>
        <taxon>Eukaryota</taxon>
        <taxon>Sar</taxon>
        <taxon>Alveolata</taxon>
        <taxon>Ciliophora</taxon>
        <taxon>Postciliodesmatophora</taxon>
        <taxon>Heterotrichea</taxon>
        <taxon>Heterotrichida</taxon>
        <taxon>Stentoridae</taxon>
        <taxon>Stentor</taxon>
    </lineage>
</organism>
<evidence type="ECO:0000256" key="7">
    <source>
        <dbReference type="ARBA" id="ARBA00022840"/>
    </source>
</evidence>
<keyword evidence="4 11" id="KW-0436">Ligase</keyword>
<comment type="caution">
    <text evidence="13">The sequence shown here is derived from an EMBL/GenBank/DDBJ whole genome shotgun (WGS) entry which is preliminary data.</text>
</comment>
<evidence type="ECO:0000256" key="11">
    <source>
        <dbReference type="RuleBase" id="RU368009"/>
    </source>
</evidence>
<dbReference type="InterPro" id="IPR014929">
    <property type="entry name" value="E2-binding"/>
</dbReference>
<evidence type="ECO:0000256" key="1">
    <source>
        <dbReference type="ARBA" id="ARBA00005032"/>
    </source>
</evidence>